<dbReference type="InParanoid" id="A0A369JRS5"/>
<name>A0A369JRS5_HYPMA</name>
<proteinExistence type="predicted"/>
<dbReference type="EMBL" id="LUEZ02000046">
    <property type="protein sequence ID" value="RDB23910.1"/>
    <property type="molecule type" value="Genomic_DNA"/>
</dbReference>
<organism evidence="1 2">
    <name type="scientific">Hypsizygus marmoreus</name>
    <name type="common">White beech mushroom</name>
    <name type="synonym">Agaricus marmoreus</name>
    <dbReference type="NCBI Taxonomy" id="39966"/>
    <lineage>
        <taxon>Eukaryota</taxon>
        <taxon>Fungi</taxon>
        <taxon>Dikarya</taxon>
        <taxon>Basidiomycota</taxon>
        <taxon>Agaricomycotina</taxon>
        <taxon>Agaricomycetes</taxon>
        <taxon>Agaricomycetidae</taxon>
        <taxon>Agaricales</taxon>
        <taxon>Tricholomatineae</taxon>
        <taxon>Lyophyllaceae</taxon>
        <taxon>Hypsizygus</taxon>
    </lineage>
</organism>
<keyword evidence="2" id="KW-1185">Reference proteome</keyword>
<comment type="caution">
    <text evidence="1">The sequence shown here is derived from an EMBL/GenBank/DDBJ whole genome shotgun (WGS) entry which is preliminary data.</text>
</comment>
<reference evidence="1" key="1">
    <citation type="submission" date="2018-04" db="EMBL/GenBank/DDBJ databases">
        <title>Whole genome sequencing of Hypsizygus marmoreus.</title>
        <authorList>
            <person name="Choi I.-G."/>
            <person name="Min B."/>
            <person name="Kim J.-G."/>
            <person name="Kim S."/>
            <person name="Oh Y.-L."/>
            <person name="Kong W.-S."/>
            <person name="Park H."/>
            <person name="Jeong J."/>
            <person name="Song E.-S."/>
        </authorList>
    </citation>
    <scope>NUCLEOTIDE SEQUENCE [LARGE SCALE GENOMIC DNA]</scope>
    <source>
        <strain evidence="1">51987-8</strain>
    </source>
</reference>
<dbReference type="Proteomes" id="UP000076154">
    <property type="component" value="Unassembled WGS sequence"/>
</dbReference>
<accession>A0A369JRS5</accession>
<evidence type="ECO:0000313" key="1">
    <source>
        <dbReference type="EMBL" id="RDB23910.1"/>
    </source>
</evidence>
<sequence length="71" mass="8122">MPDTSDLLKEIVDILWLANENHILNVGQVHAYSKCIRPYNNTALIPIITRHSSSRIKSRVDVLKEVKLRAL</sequence>
<dbReference type="AlphaFoldDB" id="A0A369JRS5"/>
<protein>
    <submittedName>
        <fullName evidence="1">Uncharacterized protein</fullName>
    </submittedName>
</protein>
<gene>
    <name evidence="1" type="ORF">Hypma_009480</name>
</gene>
<evidence type="ECO:0000313" key="2">
    <source>
        <dbReference type="Proteomes" id="UP000076154"/>
    </source>
</evidence>